<sequence length="317" mass="33596">MRAVEQVPADRVRTPGPGRETRPRTGTDHEPLRSEGRRAVSWLDVPGARLYYETSGSGPLLLLIAGGTDDARDFAGVAPLLAPHFTLVVYDCRGVSRSSATRPEHDVPIPTQADDARRILQAVGTEPAYVFGSSSGAQTGLALAACHPEHVRALVAHEPPAVGLLPDGDPRRTVLGKVRDRYRREGVGAAMETFVAGTGLRGAGDPGKQVPESPEAAVRTRERLERVERNLDFFLAHIVLPTATYLPDTTALRSCRVPVAVGAGAASEGQLAHDTALALARDLVTKPVLFAGGHTGFVTHPTSFAATLRATLRGLAP</sequence>
<dbReference type="GO" id="GO:0004806">
    <property type="term" value="F:triacylglycerol lipase activity"/>
    <property type="evidence" value="ECO:0007669"/>
    <property type="project" value="TreeGrafter"/>
</dbReference>
<dbReference type="EMBL" id="VFQC01000002">
    <property type="protein sequence ID" value="TQN28360.1"/>
    <property type="molecule type" value="Genomic_DNA"/>
</dbReference>
<comment type="caution">
    <text evidence="3">The sequence shown here is derived from an EMBL/GenBank/DDBJ whole genome shotgun (WGS) entry which is preliminary data.</text>
</comment>
<evidence type="ECO:0000313" key="3">
    <source>
        <dbReference type="EMBL" id="TQN28360.1"/>
    </source>
</evidence>
<accession>A0A543N977</accession>
<dbReference type="Proteomes" id="UP000317422">
    <property type="component" value="Unassembled WGS sequence"/>
</dbReference>
<dbReference type="PANTHER" id="PTHR43433">
    <property type="entry name" value="HYDROLASE, ALPHA/BETA FOLD FAMILY PROTEIN"/>
    <property type="match status" value="1"/>
</dbReference>
<dbReference type="Gene3D" id="3.40.50.1820">
    <property type="entry name" value="alpha/beta hydrolase"/>
    <property type="match status" value="1"/>
</dbReference>
<feature type="region of interest" description="Disordered" evidence="1">
    <location>
        <begin position="1"/>
        <end position="35"/>
    </location>
</feature>
<dbReference type="AlphaFoldDB" id="A0A543N977"/>
<evidence type="ECO:0000259" key="2">
    <source>
        <dbReference type="Pfam" id="PF00561"/>
    </source>
</evidence>
<feature type="compositionally biased region" description="Basic and acidic residues" evidence="1">
    <location>
        <begin position="8"/>
        <end position="35"/>
    </location>
</feature>
<dbReference type="InterPro" id="IPR000073">
    <property type="entry name" value="AB_hydrolase_1"/>
</dbReference>
<dbReference type="GO" id="GO:0046503">
    <property type="term" value="P:glycerolipid catabolic process"/>
    <property type="evidence" value="ECO:0007669"/>
    <property type="project" value="TreeGrafter"/>
</dbReference>
<name>A0A543N977_9ACTN</name>
<gene>
    <name evidence="3" type="ORF">FHX37_3697</name>
</gene>
<dbReference type="InterPro" id="IPR050471">
    <property type="entry name" value="AB_hydrolase"/>
</dbReference>
<evidence type="ECO:0000256" key="1">
    <source>
        <dbReference type="SAM" id="MobiDB-lite"/>
    </source>
</evidence>
<protein>
    <submittedName>
        <fullName evidence="3">Pimeloyl-ACP methyl ester carboxylesterase</fullName>
    </submittedName>
</protein>
<dbReference type="Pfam" id="PF00561">
    <property type="entry name" value="Abhydrolase_1"/>
    <property type="match status" value="1"/>
</dbReference>
<dbReference type="InterPro" id="IPR029058">
    <property type="entry name" value="AB_hydrolase_fold"/>
</dbReference>
<reference evidence="3 4" key="1">
    <citation type="submission" date="2019-06" db="EMBL/GenBank/DDBJ databases">
        <title>Sequencing the genomes of 1000 actinobacteria strains.</title>
        <authorList>
            <person name="Klenk H.-P."/>
        </authorList>
    </citation>
    <scope>NUCLEOTIDE SEQUENCE [LARGE SCALE GENOMIC DNA]</scope>
    <source>
        <strain evidence="3 4">DSM 45015</strain>
    </source>
</reference>
<evidence type="ECO:0000313" key="4">
    <source>
        <dbReference type="Proteomes" id="UP000317422"/>
    </source>
</evidence>
<proteinExistence type="predicted"/>
<feature type="domain" description="AB hydrolase-1" evidence="2">
    <location>
        <begin position="59"/>
        <end position="194"/>
    </location>
</feature>
<dbReference type="PANTHER" id="PTHR43433:SF5">
    <property type="entry name" value="AB HYDROLASE-1 DOMAIN-CONTAINING PROTEIN"/>
    <property type="match status" value="1"/>
</dbReference>
<dbReference type="SUPFAM" id="SSF53474">
    <property type="entry name" value="alpha/beta-Hydrolases"/>
    <property type="match status" value="1"/>
</dbReference>
<organism evidence="3 4">
    <name type="scientific">Haloactinospora alba</name>
    <dbReference type="NCBI Taxonomy" id="405555"/>
    <lineage>
        <taxon>Bacteria</taxon>
        <taxon>Bacillati</taxon>
        <taxon>Actinomycetota</taxon>
        <taxon>Actinomycetes</taxon>
        <taxon>Streptosporangiales</taxon>
        <taxon>Nocardiopsidaceae</taxon>
        <taxon>Haloactinospora</taxon>
    </lineage>
</organism>
<keyword evidence="4" id="KW-1185">Reference proteome</keyword>